<comment type="caution">
    <text evidence="2">The sequence shown here is derived from an EMBL/GenBank/DDBJ whole genome shotgun (WGS) entry which is preliminary data.</text>
</comment>
<dbReference type="Proteomes" id="UP001304769">
    <property type="component" value="Unassembled WGS sequence"/>
</dbReference>
<dbReference type="InterPro" id="IPR036390">
    <property type="entry name" value="WH_DNA-bd_sf"/>
</dbReference>
<dbReference type="SMART" id="SM00418">
    <property type="entry name" value="HTH_ARSR"/>
    <property type="match status" value="1"/>
</dbReference>
<protein>
    <submittedName>
        <fullName evidence="2">Helix-turn-helix domain-containing protein</fullName>
    </submittedName>
</protein>
<evidence type="ECO:0000313" key="2">
    <source>
        <dbReference type="EMBL" id="MEA5453212.1"/>
    </source>
</evidence>
<organism evidence="2 3">
    <name type="scientific">Sinomonas terricola</name>
    <dbReference type="NCBI Taxonomy" id="3110330"/>
    <lineage>
        <taxon>Bacteria</taxon>
        <taxon>Bacillati</taxon>
        <taxon>Actinomycetota</taxon>
        <taxon>Actinomycetes</taxon>
        <taxon>Micrococcales</taxon>
        <taxon>Micrococcaceae</taxon>
        <taxon>Sinomonas</taxon>
    </lineage>
</organism>
<dbReference type="EMBL" id="JAYGGQ010000001">
    <property type="protein sequence ID" value="MEA5453212.1"/>
    <property type="molecule type" value="Genomic_DNA"/>
</dbReference>
<name>A0ABU5T0N5_9MICC</name>
<proteinExistence type="predicted"/>
<feature type="domain" description="HTH arsR-type" evidence="1">
    <location>
        <begin position="8"/>
        <end position="96"/>
    </location>
</feature>
<accession>A0ABU5T0N5</accession>
<dbReference type="RefSeq" id="WP_323276980.1">
    <property type="nucleotide sequence ID" value="NZ_JAYGGQ010000001.1"/>
</dbReference>
<dbReference type="SUPFAM" id="SSF46785">
    <property type="entry name" value="Winged helix' DNA-binding domain"/>
    <property type="match status" value="1"/>
</dbReference>
<dbReference type="Pfam" id="PF12840">
    <property type="entry name" value="HTH_20"/>
    <property type="match status" value="1"/>
</dbReference>
<dbReference type="InterPro" id="IPR036388">
    <property type="entry name" value="WH-like_DNA-bd_sf"/>
</dbReference>
<dbReference type="Gene3D" id="1.10.10.10">
    <property type="entry name" value="Winged helix-like DNA-binding domain superfamily/Winged helix DNA-binding domain"/>
    <property type="match status" value="1"/>
</dbReference>
<evidence type="ECO:0000259" key="1">
    <source>
        <dbReference type="SMART" id="SM00418"/>
    </source>
</evidence>
<evidence type="ECO:0000313" key="3">
    <source>
        <dbReference type="Proteomes" id="UP001304769"/>
    </source>
</evidence>
<dbReference type="InterPro" id="IPR001845">
    <property type="entry name" value="HTH_ArsR_DNA-bd_dom"/>
</dbReference>
<gene>
    <name evidence="2" type="ORF">SPF06_00620</name>
</gene>
<reference evidence="2 3" key="1">
    <citation type="submission" date="2023-12" db="EMBL/GenBank/DDBJ databases">
        <title>Sinomonas terricola sp. nov, isolated from litchi orchard soil in Guangdong, PR China.</title>
        <authorList>
            <person name="Jiaxin W."/>
            <person name="Yang Z."/>
            <person name="Honghui Z."/>
        </authorList>
    </citation>
    <scope>NUCLEOTIDE SEQUENCE [LARGE SCALE GENOMIC DNA]</scope>
    <source>
        <strain evidence="2 3">JGH33</strain>
    </source>
</reference>
<sequence length="163" mass="18089">MSISDEAAKGRALSSPLRLRILRLCLHHARTNKEIADLLGLNPASTLHHVRTLVATGFLEPQEERRGKRGAREVPYLATRRSWGQHVDDVAPVLIETFVQETAALPPEDIEVWRLGLKLNAQHRDEMLAKLRAVVDEYVAMPSDPDGVASSLMVAHHPDPTAD</sequence>
<keyword evidence="3" id="KW-1185">Reference proteome</keyword>